<evidence type="ECO:0000313" key="4">
    <source>
        <dbReference type="EMBL" id="MBE9664158.1"/>
    </source>
</evidence>
<reference evidence="4" key="1">
    <citation type="submission" date="2020-10" db="EMBL/GenBank/DDBJ databases">
        <title>Mucilaginibacter mali sp. nov., isolated from rhizosphere soil of apple orchard.</title>
        <authorList>
            <person name="Lee J.-S."/>
            <person name="Kim H.S."/>
            <person name="Kim J.-S."/>
        </authorList>
    </citation>
    <scope>NUCLEOTIDE SEQUENCE</scope>
    <source>
        <strain evidence="4">KCTC 22746</strain>
    </source>
</reference>
<proteinExistence type="inferred from homology"/>
<comment type="similarity">
    <text evidence="1">Belongs to the NAD(P)-dependent epimerase/dehydratase family. SDR39U1 subfamily.</text>
</comment>
<protein>
    <submittedName>
        <fullName evidence="4">TIGR01777 family protein</fullName>
    </submittedName>
</protein>
<evidence type="ECO:0000259" key="2">
    <source>
        <dbReference type="Pfam" id="PF01370"/>
    </source>
</evidence>
<dbReference type="AlphaFoldDB" id="A0A929PXS1"/>
<evidence type="ECO:0000313" key="5">
    <source>
        <dbReference type="Proteomes" id="UP000622475"/>
    </source>
</evidence>
<dbReference type="EMBL" id="JADFFL010000010">
    <property type="protein sequence ID" value="MBE9664158.1"/>
    <property type="molecule type" value="Genomic_DNA"/>
</dbReference>
<accession>A0A929PXS1</accession>
<dbReference type="Pfam" id="PF01370">
    <property type="entry name" value="Epimerase"/>
    <property type="match status" value="1"/>
</dbReference>
<dbReference type="RefSeq" id="WP_194113407.1">
    <property type="nucleotide sequence ID" value="NZ_JADFFL010000010.1"/>
</dbReference>
<keyword evidence="5" id="KW-1185">Reference proteome</keyword>
<dbReference type="PANTHER" id="PTHR11092">
    <property type="entry name" value="SUGAR NUCLEOTIDE EPIMERASE RELATED"/>
    <property type="match status" value="1"/>
</dbReference>
<dbReference type="Pfam" id="PF08338">
    <property type="entry name" value="DUF1731"/>
    <property type="match status" value="1"/>
</dbReference>
<organism evidence="4 5">
    <name type="scientific">Mucilaginibacter myungsuensis</name>
    <dbReference type="NCBI Taxonomy" id="649104"/>
    <lineage>
        <taxon>Bacteria</taxon>
        <taxon>Pseudomonadati</taxon>
        <taxon>Bacteroidota</taxon>
        <taxon>Sphingobacteriia</taxon>
        <taxon>Sphingobacteriales</taxon>
        <taxon>Sphingobacteriaceae</taxon>
        <taxon>Mucilaginibacter</taxon>
    </lineage>
</organism>
<feature type="domain" description="DUF1731" evidence="3">
    <location>
        <begin position="256"/>
        <end position="302"/>
    </location>
</feature>
<dbReference type="Gene3D" id="3.40.50.720">
    <property type="entry name" value="NAD(P)-binding Rossmann-like Domain"/>
    <property type="match status" value="1"/>
</dbReference>
<dbReference type="InterPro" id="IPR001509">
    <property type="entry name" value="Epimerase_deHydtase"/>
</dbReference>
<dbReference type="PANTHER" id="PTHR11092:SF0">
    <property type="entry name" value="EPIMERASE FAMILY PROTEIN SDR39U1"/>
    <property type="match status" value="1"/>
</dbReference>
<dbReference type="InterPro" id="IPR010099">
    <property type="entry name" value="SDR39U1"/>
</dbReference>
<gene>
    <name evidence="4" type="ORF">IRJ16_19915</name>
</gene>
<sequence>MKANNKHILITGASGLIGKQLTLLLLNEGYTVSHLARKPATDRHVKTFVWDVPNGRIDPNCINGVDTIIHLAGAGVAEKRWTNARKQELYNSRVKSIQLLYNLLKNKKHQVSKVISASATGYYGDRGEELLNEDSAPGNDFLAKLCIDWETAVDEANILAIPTLKFRTGIVLDKNGGALPQLATPIKLGVGSPLGTGKQYMPWIHHEDVARLYLYGVQNEPLDGAYNMVAPSPLTNAQLSKAVAKQLKRPLWLPNVPAFVIKLLFGEMGVVVLGGANVSANKIEQAGFQFKYPDIESALKEIYE</sequence>
<comment type="caution">
    <text evidence="4">The sequence shown here is derived from an EMBL/GenBank/DDBJ whole genome shotgun (WGS) entry which is preliminary data.</text>
</comment>
<feature type="domain" description="NAD-dependent epimerase/dehydratase" evidence="2">
    <location>
        <begin position="8"/>
        <end position="227"/>
    </location>
</feature>
<dbReference type="InterPro" id="IPR013549">
    <property type="entry name" value="DUF1731"/>
</dbReference>
<dbReference type="InterPro" id="IPR036291">
    <property type="entry name" value="NAD(P)-bd_dom_sf"/>
</dbReference>
<dbReference type="SUPFAM" id="SSF51735">
    <property type="entry name" value="NAD(P)-binding Rossmann-fold domains"/>
    <property type="match status" value="1"/>
</dbReference>
<evidence type="ECO:0000259" key="3">
    <source>
        <dbReference type="Pfam" id="PF08338"/>
    </source>
</evidence>
<name>A0A929PXS1_9SPHI</name>
<dbReference type="Proteomes" id="UP000622475">
    <property type="component" value="Unassembled WGS sequence"/>
</dbReference>
<evidence type="ECO:0000256" key="1">
    <source>
        <dbReference type="ARBA" id="ARBA00009353"/>
    </source>
</evidence>
<dbReference type="NCBIfam" id="TIGR01777">
    <property type="entry name" value="yfcH"/>
    <property type="match status" value="1"/>
</dbReference>